<dbReference type="KEGG" id="dosa:Os12g0587400"/>
<sequence>DSPIFPGATQKDNVNSHLLEDDETRTEACADTVKGGTSHHGTTHLFYFIDISVCSFFYTNNQFHALPSFLCVSASLTGVEELSNESKKLSMDVEQIVAQILKAPNVDPGAGENS</sequence>
<proteinExistence type="predicted"/>
<feature type="non-terminal residue" evidence="2">
    <location>
        <position position="1"/>
    </location>
</feature>
<evidence type="ECO:0000313" key="3">
    <source>
        <dbReference type="Proteomes" id="UP000000763"/>
    </source>
</evidence>
<feature type="region of interest" description="Disordered" evidence="1">
    <location>
        <begin position="1"/>
        <end position="23"/>
    </location>
</feature>
<dbReference type="Proteomes" id="UP000000763">
    <property type="component" value="Chromosome 12"/>
</dbReference>
<organism evidence="2 3">
    <name type="scientific">Oryza sativa subsp. japonica</name>
    <name type="common">Rice</name>
    <dbReference type="NCBI Taxonomy" id="39947"/>
    <lineage>
        <taxon>Eukaryota</taxon>
        <taxon>Viridiplantae</taxon>
        <taxon>Streptophyta</taxon>
        <taxon>Embryophyta</taxon>
        <taxon>Tracheophyta</taxon>
        <taxon>Spermatophyta</taxon>
        <taxon>Magnoliopsida</taxon>
        <taxon>Liliopsida</taxon>
        <taxon>Poales</taxon>
        <taxon>Poaceae</taxon>
        <taxon>BOP clade</taxon>
        <taxon>Oryzoideae</taxon>
        <taxon>Oryzeae</taxon>
        <taxon>Oryzinae</taxon>
        <taxon>Oryza</taxon>
        <taxon>Oryza sativa</taxon>
    </lineage>
</organism>
<evidence type="ECO:0000313" key="2">
    <source>
        <dbReference type="EMBL" id="BAH95760.1"/>
    </source>
</evidence>
<accession>C7J9J9</accession>
<evidence type="ECO:0000256" key="1">
    <source>
        <dbReference type="SAM" id="MobiDB-lite"/>
    </source>
</evidence>
<dbReference type="EMBL" id="AP008218">
    <property type="protein sequence ID" value="BAH95760.1"/>
    <property type="molecule type" value="Genomic_DNA"/>
</dbReference>
<protein>
    <submittedName>
        <fullName evidence="2">Os12g0587400 protein</fullName>
    </submittedName>
</protein>
<gene>
    <name evidence="2" type="ordered locus">Os12g0587400</name>
</gene>
<name>C7J9J9_ORYSJ</name>
<reference evidence="3" key="2">
    <citation type="journal article" date="2008" name="Nucleic Acids Res.">
        <title>The rice annotation project database (RAP-DB): 2008 update.</title>
        <authorList>
            <consortium name="The rice annotation project (RAP)"/>
        </authorList>
    </citation>
    <scope>GENOME REANNOTATION</scope>
    <source>
        <strain evidence="3">cv. Nipponbare</strain>
    </source>
</reference>
<reference evidence="2 3" key="1">
    <citation type="journal article" date="2005" name="Nature">
        <title>The map-based sequence of the rice genome.</title>
        <authorList>
            <consortium name="International rice genome sequencing project (IRGSP)"/>
            <person name="Matsumoto T."/>
            <person name="Wu J."/>
            <person name="Kanamori H."/>
            <person name="Katayose Y."/>
            <person name="Fujisawa M."/>
            <person name="Namiki N."/>
            <person name="Mizuno H."/>
            <person name="Yamamoto K."/>
            <person name="Antonio B.A."/>
            <person name="Baba T."/>
            <person name="Sakata K."/>
            <person name="Nagamura Y."/>
            <person name="Aoki H."/>
            <person name="Arikawa K."/>
            <person name="Arita K."/>
            <person name="Bito T."/>
            <person name="Chiden Y."/>
            <person name="Fujitsuka N."/>
            <person name="Fukunaka R."/>
            <person name="Hamada M."/>
            <person name="Harada C."/>
            <person name="Hayashi A."/>
            <person name="Hijishita S."/>
            <person name="Honda M."/>
            <person name="Hosokawa S."/>
            <person name="Ichikawa Y."/>
            <person name="Idonuma A."/>
            <person name="Iijima M."/>
            <person name="Ikeda M."/>
            <person name="Ikeno M."/>
            <person name="Ito K."/>
            <person name="Ito S."/>
            <person name="Ito T."/>
            <person name="Ito Y."/>
            <person name="Ito Y."/>
            <person name="Iwabuchi A."/>
            <person name="Kamiya K."/>
            <person name="Karasawa W."/>
            <person name="Kurita K."/>
            <person name="Katagiri S."/>
            <person name="Kikuta A."/>
            <person name="Kobayashi H."/>
            <person name="Kobayashi N."/>
            <person name="Machita K."/>
            <person name="Maehara T."/>
            <person name="Masukawa M."/>
            <person name="Mizubayashi T."/>
            <person name="Mukai Y."/>
            <person name="Nagasaki H."/>
            <person name="Nagata Y."/>
            <person name="Naito S."/>
            <person name="Nakashima M."/>
            <person name="Nakama Y."/>
            <person name="Nakamichi Y."/>
            <person name="Nakamura M."/>
            <person name="Meguro A."/>
            <person name="Negishi M."/>
            <person name="Ohta I."/>
            <person name="Ohta T."/>
            <person name="Okamoto M."/>
            <person name="Ono N."/>
            <person name="Saji S."/>
            <person name="Sakaguchi M."/>
            <person name="Sakai K."/>
            <person name="Shibata M."/>
            <person name="Shimokawa T."/>
            <person name="Song J."/>
            <person name="Takazaki Y."/>
            <person name="Terasawa K."/>
            <person name="Tsugane M."/>
            <person name="Tsuji K."/>
            <person name="Ueda S."/>
            <person name="Waki K."/>
            <person name="Yamagata H."/>
            <person name="Yamamoto M."/>
            <person name="Yamamoto S."/>
            <person name="Yamane H."/>
            <person name="Yoshiki S."/>
            <person name="Yoshihara R."/>
            <person name="Yukawa K."/>
            <person name="Zhong H."/>
            <person name="Yano M."/>
            <person name="Yuan Q."/>
            <person name="Ouyang S."/>
            <person name="Liu J."/>
            <person name="Jones K.M."/>
            <person name="Gansberger K."/>
            <person name="Moffat K."/>
            <person name="Hill J."/>
            <person name="Bera J."/>
            <person name="Fadrosh D."/>
            <person name="Jin S."/>
            <person name="Johri S."/>
            <person name="Kim M."/>
            <person name="Overton L."/>
            <person name="Reardon M."/>
            <person name="Tsitrin T."/>
            <person name="Vuong H."/>
            <person name="Weaver B."/>
            <person name="Ciecko A."/>
            <person name="Tallon L."/>
            <person name="Jackson J."/>
            <person name="Pai G."/>
            <person name="Aken S.V."/>
            <person name="Utterback T."/>
            <person name="Reidmuller S."/>
            <person name="Feldblyum T."/>
            <person name="Hsiao J."/>
            <person name="Zismann V."/>
            <person name="Iobst S."/>
            <person name="de Vazeille A.R."/>
            <person name="Buell C.R."/>
            <person name="Ying K."/>
            <person name="Li Y."/>
            <person name="Lu T."/>
            <person name="Huang Y."/>
            <person name="Zhao Q."/>
            <person name="Feng Q."/>
            <person name="Zhang L."/>
            <person name="Zhu J."/>
            <person name="Weng Q."/>
            <person name="Mu J."/>
            <person name="Lu Y."/>
            <person name="Fan D."/>
            <person name="Liu Y."/>
            <person name="Guan J."/>
            <person name="Zhang Y."/>
            <person name="Yu S."/>
            <person name="Liu X."/>
            <person name="Zhang Y."/>
            <person name="Hong G."/>
            <person name="Han B."/>
            <person name="Choisne N."/>
            <person name="Demange N."/>
            <person name="Orjeda G."/>
            <person name="Samain S."/>
            <person name="Cattolico L."/>
            <person name="Pelletier E."/>
            <person name="Couloux A."/>
            <person name="Segurens B."/>
            <person name="Wincker P."/>
            <person name="D'Hont A."/>
            <person name="Scarpelli C."/>
            <person name="Weissenbach J."/>
            <person name="Salanoubat M."/>
            <person name="Quetier F."/>
            <person name="Yu Y."/>
            <person name="Kim H.R."/>
            <person name="Rambo T."/>
            <person name="Currie J."/>
            <person name="Collura K."/>
            <person name="Luo M."/>
            <person name="Yang T."/>
            <person name="Ammiraju J.S.S."/>
            <person name="Engler F."/>
            <person name="Soderlund C."/>
            <person name="Wing R.A."/>
            <person name="Palmer L.E."/>
            <person name="de la Bastide M."/>
            <person name="Spiegel L."/>
            <person name="Nascimento L."/>
            <person name="Zutavern T."/>
            <person name="O'Shaughnessy A."/>
            <person name="Dike S."/>
            <person name="Dedhia N."/>
            <person name="Preston R."/>
            <person name="Balija V."/>
            <person name="McCombie W.R."/>
            <person name="Chow T."/>
            <person name="Chen H."/>
            <person name="Chung M."/>
            <person name="Chen C."/>
            <person name="Shaw J."/>
            <person name="Wu H."/>
            <person name="Hsiao K."/>
            <person name="Chao Y."/>
            <person name="Chu M."/>
            <person name="Cheng C."/>
            <person name="Hour A."/>
            <person name="Lee P."/>
            <person name="Lin S."/>
            <person name="Lin Y."/>
            <person name="Liou J."/>
            <person name="Liu S."/>
            <person name="Hsing Y."/>
            <person name="Raghuvanshi S."/>
            <person name="Mohanty A."/>
            <person name="Bharti A.K."/>
            <person name="Gaur A."/>
            <person name="Gupta V."/>
            <person name="Kumar D."/>
            <person name="Ravi V."/>
            <person name="Vij S."/>
            <person name="Kapur A."/>
            <person name="Khurana P."/>
            <person name="Khurana P."/>
            <person name="Khurana J.P."/>
            <person name="Tyagi A.K."/>
            <person name="Gaikwad K."/>
            <person name="Singh A."/>
            <person name="Dalal V."/>
            <person name="Srivastava S."/>
            <person name="Dixit A."/>
            <person name="Pal A.K."/>
            <person name="Ghazi I.A."/>
            <person name="Yadav M."/>
            <person name="Pandit A."/>
            <person name="Bhargava A."/>
            <person name="Sureshbabu K."/>
            <person name="Batra K."/>
            <person name="Sharma T.R."/>
            <person name="Mohapatra T."/>
            <person name="Singh N.K."/>
            <person name="Messing J."/>
            <person name="Nelson A.B."/>
            <person name="Fuks G."/>
            <person name="Kavchok S."/>
            <person name="Keizer G."/>
            <person name="Linton E."/>
            <person name="Llaca V."/>
            <person name="Song R."/>
            <person name="Tanyolac B."/>
            <person name="Young S."/>
            <person name="Ho-Il K."/>
            <person name="Hahn J.H."/>
            <person name="Sangsakoo G."/>
            <person name="Vanavichit A."/>
            <person name="de Mattos Luiz.A.T."/>
            <person name="Zimmer P.D."/>
            <person name="Malone G."/>
            <person name="Dellagostin O."/>
            <person name="de Oliveira A.C."/>
            <person name="Bevan M."/>
            <person name="Bancroft I."/>
            <person name="Minx P."/>
            <person name="Cordum H."/>
            <person name="Wilson R."/>
            <person name="Cheng Z."/>
            <person name="Jin W."/>
            <person name="Jiang J."/>
            <person name="Leong S.A."/>
            <person name="Iwama H."/>
            <person name="Gojobori T."/>
            <person name="Itoh T."/>
            <person name="Niimura Y."/>
            <person name="Fujii Y."/>
            <person name="Habara T."/>
            <person name="Sakai H."/>
            <person name="Sato Y."/>
            <person name="Wilson G."/>
            <person name="Kumar K."/>
            <person name="McCouch S."/>
            <person name="Juretic N."/>
            <person name="Hoen D."/>
            <person name="Wright S."/>
            <person name="Bruskiewich R."/>
            <person name="Bureau T."/>
            <person name="Miyao A."/>
            <person name="Hirochika H."/>
            <person name="Nishikawa T."/>
            <person name="Kadowaki K."/>
            <person name="Sugiura M."/>
            <person name="Burr B."/>
            <person name="Sasaki T."/>
        </authorList>
    </citation>
    <scope>NUCLEOTIDE SEQUENCE [LARGE SCALE GENOMIC DNA]</scope>
    <source>
        <strain evidence="3">cv. Nipponbare</strain>
    </source>
</reference>
<dbReference type="AlphaFoldDB" id="C7J9J9"/>